<evidence type="ECO:0000313" key="6">
    <source>
        <dbReference type="EMBL" id="MCP2267197.1"/>
    </source>
</evidence>
<dbReference type="CDD" id="cd01392">
    <property type="entry name" value="HTH_LacI"/>
    <property type="match status" value="1"/>
</dbReference>
<dbReference type="Proteomes" id="UP001139493">
    <property type="component" value="Unassembled WGS sequence"/>
</dbReference>
<dbReference type="PROSITE" id="PS00356">
    <property type="entry name" value="HTH_LACI_1"/>
    <property type="match status" value="1"/>
</dbReference>
<name>A0A9X2JY14_9MICO</name>
<proteinExistence type="predicted"/>
<gene>
    <name evidence="6" type="ORF">APR03_004569</name>
</gene>
<evidence type="ECO:0000256" key="1">
    <source>
        <dbReference type="ARBA" id="ARBA00023015"/>
    </source>
</evidence>
<keyword evidence="1" id="KW-0805">Transcription regulation</keyword>
<dbReference type="AlphaFoldDB" id="A0A9X2JY14"/>
<evidence type="ECO:0000256" key="2">
    <source>
        <dbReference type="ARBA" id="ARBA00023125"/>
    </source>
</evidence>
<dbReference type="GO" id="GO:0003700">
    <property type="term" value="F:DNA-binding transcription factor activity"/>
    <property type="evidence" value="ECO:0007669"/>
    <property type="project" value="TreeGrafter"/>
</dbReference>
<evidence type="ECO:0000259" key="5">
    <source>
        <dbReference type="PROSITE" id="PS50932"/>
    </source>
</evidence>
<comment type="caution">
    <text evidence="6">The sequence shown here is derived from an EMBL/GenBank/DDBJ whole genome shotgun (WGS) entry which is preliminary data.</text>
</comment>
<dbReference type="Gene3D" id="3.40.50.2300">
    <property type="match status" value="2"/>
</dbReference>
<evidence type="ECO:0000256" key="3">
    <source>
        <dbReference type="ARBA" id="ARBA00023163"/>
    </source>
</evidence>
<dbReference type="PANTHER" id="PTHR30146:SF109">
    <property type="entry name" value="HTH-TYPE TRANSCRIPTIONAL REGULATOR GALS"/>
    <property type="match status" value="1"/>
</dbReference>
<dbReference type="RefSeq" id="WP_253839573.1">
    <property type="nucleotide sequence ID" value="NZ_JAMTCS010000016.1"/>
</dbReference>
<dbReference type="Pfam" id="PF00356">
    <property type="entry name" value="LacI"/>
    <property type="match status" value="1"/>
</dbReference>
<dbReference type="SMART" id="SM00354">
    <property type="entry name" value="HTH_LACI"/>
    <property type="match status" value="1"/>
</dbReference>
<dbReference type="InterPro" id="IPR000843">
    <property type="entry name" value="HTH_LacI"/>
</dbReference>
<dbReference type="GO" id="GO:0000976">
    <property type="term" value="F:transcription cis-regulatory region binding"/>
    <property type="evidence" value="ECO:0007669"/>
    <property type="project" value="TreeGrafter"/>
</dbReference>
<feature type="region of interest" description="Disordered" evidence="4">
    <location>
        <begin position="288"/>
        <end position="307"/>
    </location>
</feature>
<dbReference type="InterPro" id="IPR010982">
    <property type="entry name" value="Lambda_DNA-bd_dom_sf"/>
</dbReference>
<organism evidence="6 7">
    <name type="scientific">Promicromonospora thailandica</name>
    <dbReference type="NCBI Taxonomy" id="765201"/>
    <lineage>
        <taxon>Bacteria</taxon>
        <taxon>Bacillati</taxon>
        <taxon>Actinomycetota</taxon>
        <taxon>Actinomycetes</taxon>
        <taxon>Micrococcales</taxon>
        <taxon>Promicromonosporaceae</taxon>
        <taxon>Promicromonospora</taxon>
    </lineage>
</organism>
<evidence type="ECO:0000256" key="4">
    <source>
        <dbReference type="SAM" id="MobiDB-lite"/>
    </source>
</evidence>
<dbReference type="Gene3D" id="1.10.260.40">
    <property type="entry name" value="lambda repressor-like DNA-binding domains"/>
    <property type="match status" value="1"/>
</dbReference>
<reference evidence="6" key="1">
    <citation type="submission" date="2022-06" db="EMBL/GenBank/DDBJ databases">
        <title>Genomic Encyclopedia of Archaeal and Bacterial Type Strains, Phase II (KMG-II): from individual species to whole genera.</title>
        <authorList>
            <person name="Goeker M."/>
        </authorList>
    </citation>
    <scope>NUCLEOTIDE SEQUENCE</scope>
    <source>
        <strain evidence="6">DSM 26652</strain>
    </source>
</reference>
<dbReference type="InterPro" id="IPR028082">
    <property type="entry name" value="Peripla_BP_I"/>
</dbReference>
<evidence type="ECO:0000313" key="7">
    <source>
        <dbReference type="Proteomes" id="UP001139493"/>
    </source>
</evidence>
<sequence length="347" mass="36406">MNSEAVNGDAATRETNRRPTLEDVARLAGVSAKTVSNVMLDRPNVSAATRATVRAAADTVGYRPNHAGRGLASGRTGRIAVVVPNLFQPYFAEMAERLILALEDEGLTTTLRIAGDVHAELAAVIGSSTRDADGVVICPAHFRAAALGGRALDRPVVQVGGPATDSLDCVIMGEYAGANAVTRHLLDTGRRRLAIIWNGLSTESGRYAGVVDALAERGIDPDPALFAVGSDWDRRESGYEAMVGLLRTGVEFDAAVCANDATAVGVVRALRSHGRRVPEDVAVTGFDNTDESEFASPPLTSVSPDPEGMASAAVRMLVDRLDGYDGPARSVRTGAELMIRRSSGPAS</sequence>
<dbReference type="CDD" id="cd06267">
    <property type="entry name" value="PBP1_LacI_sugar_binding-like"/>
    <property type="match status" value="1"/>
</dbReference>
<dbReference type="EMBL" id="JAMTCS010000016">
    <property type="protein sequence ID" value="MCP2267197.1"/>
    <property type="molecule type" value="Genomic_DNA"/>
</dbReference>
<dbReference type="SUPFAM" id="SSF53822">
    <property type="entry name" value="Periplasmic binding protein-like I"/>
    <property type="match status" value="1"/>
</dbReference>
<feature type="domain" description="HTH lacI-type" evidence="5">
    <location>
        <begin position="19"/>
        <end position="73"/>
    </location>
</feature>
<accession>A0A9X2JY14</accession>
<dbReference type="Pfam" id="PF13377">
    <property type="entry name" value="Peripla_BP_3"/>
    <property type="match status" value="1"/>
</dbReference>
<dbReference type="InterPro" id="IPR046335">
    <property type="entry name" value="LacI/GalR-like_sensor"/>
</dbReference>
<keyword evidence="3" id="KW-0804">Transcription</keyword>
<dbReference type="PANTHER" id="PTHR30146">
    <property type="entry name" value="LACI-RELATED TRANSCRIPTIONAL REPRESSOR"/>
    <property type="match status" value="1"/>
</dbReference>
<keyword evidence="7" id="KW-1185">Reference proteome</keyword>
<dbReference type="SUPFAM" id="SSF47413">
    <property type="entry name" value="lambda repressor-like DNA-binding domains"/>
    <property type="match status" value="1"/>
</dbReference>
<keyword evidence="2" id="KW-0238">DNA-binding</keyword>
<dbReference type="PROSITE" id="PS50932">
    <property type="entry name" value="HTH_LACI_2"/>
    <property type="match status" value="1"/>
</dbReference>
<protein>
    <submittedName>
        <fullName evidence="6">Transcriptional regulator, LacI family</fullName>
    </submittedName>
</protein>